<evidence type="ECO:0000313" key="2">
    <source>
        <dbReference type="EMBL" id="OWK39349.1"/>
    </source>
</evidence>
<feature type="region of interest" description="Disordered" evidence="1">
    <location>
        <begin position="1"/>
        <end position="21"/>
    </location>
</feature>
<evidence type="ECO:0000256" key="1">
    <source>
        <dbReference type="SAM" id="MobiDB-lite"/>
    </source>
</evidence>
<sequence length="39" mass="4445">MRVGGEPFPDERTGLELQGNLETRSWLRNGASPFNPNDW</sequence>
<reference evidence="3" key="1">
    <citation type="submission" date="2017-06" db="EMBL/GenBank/DDBJ databases">
        <title>Genome analysis of Fimbriiglobus ruber SP5, the first member of the order Planctomycetales with confirmed chitinolytic capability.</title>
        <authorList>
            <person name="Ravin N.V."/>
            <person name="Rakitin A.L."/>
            <person name="Ivanova A.A."/>
            <person name="Beletsky A.V."/>
            <person name="Kulichevskaya I.S."/>
            <person name="Mardanov A.V."/>
            <person name="Dedysh S.N."/>
        </authorList>
    </citation>
    <scope>NUCLEOTIDE SEQUENCE [LARGE SCALE GENOMIC DNA]</scope>
    <source>
        <strain evidence="3">SP5</strain>
    </source>
</reference>
<organism evidence="2 3">
    <name type="scientific">Fimbriiglobus ruber</name>
    <dbReference type="NCBI Taxonomy" id="1908690"/>
    <lineage>
        <taxon>Bacteria</taxon>
        <taxon>Pseudomonadati</taxon>
        <taxon>Planctomycetota</taxon>
        <taxon>Planctomycetia</taxon>
        <taxon>Gemmatales</taxon>
        <taxon>Gemmataceae</taxon>
        <taxon>Fimbriiglobus</taxon>
    </lineage>
</organism>
<name>A0A225DQ81_9BACT</name>
<proteinExistence type="predicted"/>
<dbReference type="Proteomes" id="UP000214646">
    <property type="component" value="Unassembled WGS sequence"/>
</dbReference>
<accession>A0A225DQ81</accession>
<comment type="caution">
    <text evidence="2">The sequence shown here is derived from an EMBL/GenBank/DDBJ whole genome shotgun (WGS) entry which is preliminary data.</text>
</comment>
<dbReference type="EMBL" id="NIDE01000010">
    <property type="protein sequence ID" value="OWK39349.1"/>
    <property type="molecule type" value="Genomic_DNA"/>
</dbReference>
<keyword evidence="3" id="KW-1185">Reference proteome</keyword>
<evidence type="ECO:0000313" key="3">
    <source>
        <dbReference type="Proteomes" id="UP000214646"/>
    </source>
</evidence>
<protein>
    <submittedName>
        <fullName evidence="2">Uncharacterized protein</fullName>
    </submittedName>
</protein>
<gene>
    <name evidence="2" type="ORF">FRUB_05912</name>
</gene>
<dbReference type="AlphaFoldDB" id="A0A225DQ81"/>